<name>A0A5B8UBA4_9ACTN</name>
<evidence type="ECO:0000259" key="6">
    <source>
        <dbReference type="Pfam" id="PF14378"/>
    </source>
</evidence>
<dbReference type="PANTHER" id="PTHR31310">
    <property type="match status" value="1"/>
</dbReference>
<keyword evidence="4 5" id="KW-0472">Membrane</keyword>
<sequence length="276" mass="30817">MTAAAAVAPVALCIAMPRSRRRDVAMCCLQMYAYTVTYQMPNDDPEALERRVHLDYPWRVDRVLGAGVLPNVRLQRWFAAPGRIRRRDQVLVWSHWLWFLFPHGTVAYVLLRRPERFARTATLTYAVFDLGLIGYWAVPTAPPWYASMHGRLGEEGDIAVRRMMVEHGRAFWGDGWEPLYRVLGGNPLAAMPSLHFATSLMAAHLLTEAGPVEGAVGWTYASTLGFALVYLGEHYLVDLLVGTALTEGIRAAAPRMAPVAARVGRTVQALERRAMA</sequence>
<proteinExistence type="predicted"/>
<feature type="transmembrane region" description="Helical" evidence="5">
    <location>
        <begin position="123"/>
        <end position="145"/>
    </location>
</feature>
<dbReference type="Proteomes" id="UP000321805">
    <property type="component" value="Chromosome"/>
</dbReference>
<keyword evidence="3 5" id="KW-1133">Transmembrane helix</keyword>
<dbReference type="AlphaFoldDB" id="A0A5B8UBA4"/>
<keyword evidence="8" id="KW-1185">Reference proteome</keyword>
<dbReference type="InterPro" id="IPR026841">
    <property type="entry name" value="Aur1/Ipt1"/>
</dbReference>
<evidence type="ECO:0000256" key="4">
    <source>
        <dbReference type="ARBA" id="ARBA00023136"/>
    </source>
</evidence>
<evidence type="ECO:0000313" key="7">
    <source>
        <dbReference type="EMBL" id="QEC49901.1"/>
    </source>
</evidence>
<protein>
    <submittedName>
        <fullName evidence="7">Phosphoesterase</fullName>
    </submittedName>
</protein>
<dbReference type="KEGG" id="bsol:FSW04_21580"/>
<feature type="domain" description="Inositolphosphotransferase Aur1/Ipt1" evidence="6">
    <location>
        <begin position="95"/>
        <end position="246"/>
    </location>
</feature>
<dbReference type="PANTHER" id="PTHR31310:SF7">
    <property type="entry name" value="PA-PHOSPHATASE RELATED-FAMILY PROTEIN DDB_G0268928"/>
    <property type="match status" value="1"/>
</dbReference>
<evidence type="ECO:0000256" key="1">
    <source>
        <dbReference type="ARBA" id="ARBA00004141"/>
    </source>
</evidence>
<gene>
    <name evidence="7" type="ORF">FSW04_21580</name>
</gene>
<keyword evidence="2 5" id="KW-0812">Transmembrane</keyword>
<organism evidence="7 8">
    <name type="scientific">Baekduia soli</name>
    <dbReference type="NCBI Taxonomy" id="496014"/>
    <lineage>
        <taxon>Bacteria</taxon>
        <taxon>Bacillati</taxon>
        <taxon>Actinomycetota</taxon>
        <taxon>Thermoleophilia</taxon>
        <taxon>Solirubrobacterales</taxon>
        <taxon>Baekduiaceae</taxon>
        <taxon>Baekduia</taxon>
    </lineage>
</organism>
<evidence type="ECO:0000256" key="2">
    <source>
        <dbReference type="ARBA" id="ARBA00022692"/>
    </source>
</evidence>
<dbReference type="OrthoDB" id="629685at2"/>
<evidence type="ECO:0000313" key="8">
    <source>
        <dbReference type="Proteomes" id="UP000321805"/>
    </source>
</evidence>
<dbReference type="RefSeq" id="WP_146922266.1">
    <property type="nucleotide sequence ID" value="NZ_CP042430.1"/>
</dbReference>
<evidence type="ECO:0000256" key="3">
    <source>
        <dbReference type="ARBA" id="ARBA00022989"/>
    </source>
</evidence>
<dbReference type="InterPro" id="IPR052185">
    <property type="entry name" value="IPC_Synthase-Related"/>
</dbReference>
<evidence type="ECO:0000256" key="5">
    <source>
        <dbReference type="SAM" id="Phobius"/>
    </source>
</evidence>
<feature type="transmembrane region" description="Helical" evidence="5">
    <location>
        <begin position="93"/>
        <end position="111"/>
    </location>
</feature>
<dbReference type="Pfam" id="PF14378">
    <property type="entry name" value="PAP2_3"/>
    <property type="match status" value="1"/>
</dbReference>
<accession>A0A5B8UBA4</accession>
<dbReference type="GO" id="GO:0016020">
    <property type="term" value="C:membrane"/>
    <property type="evidence" value="ECO:0007669"/>
    <property type="project" value="UniProtKB-SubCell"/>
</dbReference>
<reference evidence="7 8" key="1">
    <citation type="journal article" date="2018" name="J. Microbiol.">
        <title>Baekduia soli gen. nov., sp. nov., a novel bacterium isolated from the soil of Baekdu Mountain and proposal of a novel family name, Baekduiaceae fam. nov.</title>
        <authorList>
            <person name="An D.S."/>
            <person name="Siddiqi M.Z."/>
            <person name="Kim K.H."/>
            <person name="Yu H.S."/>
            <person name="Im W.T."/>
        </authorList>
    </citation>
    <scope>NUCLEOTIDE SEQUENCE [LARGE SCALE GENOMIC DNA]</scope>
    <source>
        <strain evidence="7 8">BR7-21</strain>
    </source>
</reference>
<dbReference type="EMBL" id="CP042430">
    <property type="protein sequence ID" value="QEC49901.1"/>
    <property type="molecule type" value="Genomic_DNA"/>
</dbReference>
<comment type="subcellular location">
    <subcellularLocation>
        <location evidence="1">Membrane</location>
        <topology evidence="1">Multi-pass membrane protein</topology>
    </subcellularLocation>
</comment>